<dbReference type="OrthoDB" id="4734538at2759"/>
<keyword evidence="3" id="KW-1185">Reference proteome</keyword>
<evidence type="ECO:0000256" key="1">
    <source>
        <dbReference type="SAM" id="Phobius"/>
    </source>
</evidence>
<reference evidence="2" key="1">
    <citation type="journal article" date="2020" name="Stud. Mycol.">
        <title>101 Dothideomycetes genomes: a test case for predicting lifestyles and emergence of pathogens.</title>
        <authorList>
            <person name="Haridas S."/>
            <person name="Albert R."/>
            <person name="Binder M."/>
            <person name="Bloem J."/>
            <person name="Labutti K."/>
            <person name="Salamov A."/>
            <person name="Andreopoulos B."/>
            <person name="Baker S."/>
            <person name="Barry K."/>
            <person name="Bills G."/>
            <person name="Bluhm B."/>
            <person name="Cannon C."/>
            <person name="Castanera R."/>
            <person name="Culley D."/>
            <person name="Daum C."/>
            <person name="Ezra D."/>
            <person name="Gonzalez J."/>
            <person name="Henrissat B."/>
            <person name="Kuo A."/>
            <person name="Liang C."/>
            <person name="Lipzen A."/>
            <person name="Lutzoni F."/>
            <person name="Magnuson J."/>
            <person name="Mondo S."/>
            <person name="Nolan M."/>
            <person name="Ohm R."/>
            <person name="Pangilinan J."/>
            <person name="Park H.-J."/>
            <person name="Ramirez L."/>
            <person name="Alfaro M."/>
            <person name="Sun H."/>
            <person name="Tritt A."/>
            <person name="Yoshinaga Y."/>
            <person name="Zwiers L.-H."/>
            <person name="Turgeon B."/>
            <person name="Goodwin S."/>
            <person name="Spatafora J."/>
            <person name="Crous P."/>
            <person name="Grigoriev I."/>
        </authorList>
    </citation>
    <scope>NUCLEOTIDE SEQUENCE</scope>
    <source>
        <strain evidence="2">CBS 133067</strain>
    </source>
</reference>
<gene>
    <name evidence="2" type="ORF">NA57DRAFT_69987</name>
</gene>
<name>A0A9P4IPR4_9PEZI</name>
<keyword evidence="1" id="KW-0472">Membrane</keyword>
<feature type="transmembrane region" description="Helical" evidence="1">
    <location>
        <begin position="498"/>
        <end position="521"/>
    </location>
</feature>
<feature type="transmembrane region" description="Helical" evidence="1">
    <location>
        <begin position="163"/>
        <end position="180"/>
    </location>
</feature>
<evidence type="ECO:0000313" key="3">
    <source>
        <dbReference type="Proteomes" id="UP000799772"/>
    </source>
</evidence>
<sequence>MPPSTEQTNRPQDRSEPSEFMLTQQSPSAQSHGIWRFVVGNPTVFVALIGGLSLILASFGFTYWLSLQTLSCPSWAMDCKVVSSPGYKDPQSTLPMIQGIISLVHGLGLACLFFVATALAEPTLWPLLSRKSYTLAVIDTYLQGTRGSLLSLLKALFHVKDHFAVVVLLSLAVVAVLSQVDRIIIGQVYSLQNATKTYQSAYQEGGGIGIGIPPSNQNYPLADPAINGFAFYTAWAKALDNEPLPDMREFIVDRYNLSSLEGFTVSALKAQKSIICSARPLTISQSQQGILEVAAEHSNTSVLIRTDPRLSCWIDSTYLVSPMASITTLMFTATNGYIEGGEVANFSDFNITDSNITSLQCDVMTELLQARYTYGSGGPKVTKLSANATVGYPASISTWMGGAVTTFGVKIYDARPMFGVGLSENRLDSTILPQTYATVYVPGGHGWGINSWSQSALKNFVNVTSGAVAIAMSKQKNKGRVIVHSNFSTPKLNTAKSFLLLLPTALILSIIASLCMINIWSHKVTRIQQIRPATIPEWTESSRRVGISEAFPEEENKTLTTVSEAELKEVRCRLRNNGYEDWWLEID</sequence>
<accession>A0A9P4IPR4</accession>
<keyword evidence="1" id="KW-1133">Transmembrane helix</keyword>
<protein>
    <submittedName>
        <fullName evidence="2">Uncharacterized protein</fullName>
    </submittedName>
</protein>
<feature type="transmembrane region" description="Helical" evidence="1">
    <location>
        <begin position="96"/>
        <end position="120"/>
    </location>
</feature>
<dbReference type="Proteomes" id="UP000799772">
    <property type="component" value="Unassembled WGS sequence"/>
</dbReference>
<feature type="transmembrane region" description="Helical" evidence="1">
    <location>
        <begin position="44"/>
        <end position="65"/>
    </location>
</feature>
<proteinExistence type="predicted"/>
<dbReference type="EMBL" id="ML978121">
    <property type="protein sequence ID" value="KAF2103777.1"/>
    <property type="molecule type" value="Genomic_DNA"/>
</dbReference>
<dbReference type="AlphaFoldDB" id="A0A9P4IPR4"/>
<organism evidence="2 3">
    <name type="scientific">Rhizodiscina lignyota</name>
    <dbReference type="NCBI Taxonomy" id="1504668"/>
    <lineage>
        <taxon>Eukaryota</taxon>
        <taxon>Fungi</taxon>
        <taxon>Dikarya</taxon>
        <taxon>Ascomycota</taxon>
        <taxon>Pezizomycotina</taxon>
        <taxon>Dothideomycetes</taxon>
        <taxon>Pleosporomycetidae</taxon>
        <taxon>Aulographales</taxon>
        <taxon>Rhizodiscinaceae</taxon>
        <taxon>Rhizodiscina</taxon>
    </lineage>
</organism>
<comment type="caution">
    <text evidence="2">The sequence shown here is derived from an EMBL/GenBank/DDBJ whole genome shotgun (WGS) entry which is preliminary data.</text>
</comment>
<keyword evidence="1" id="KW-0812">Transmembrane</keyword>
<evidence type="ECO:0000313" key="2">
    <source>
        <dbReference type="EMBL" id="KAF2103777.1"/>
    </source>
</evidence>